<evidence type="ECO:0000256" key="1">
    <source>
        <dbReference type="SAM" id="MobiDB-lite"/>
    </source>
</evidence>
<feature type="compositionally biased region" description="Low complexity" evidence="1">
    <location>
        <begin position="41"/>
        <end position="58"/>
    </location>
</feature>
<dbReference type="AlphaFoldDB" id="A0A8T0UTB4"/>
<accession>A0A8T0UTB4</accession>
<evidence type="ECO:0000313" key="2">
    <source>
        <dbReference type="EMBL" id="KAG2627481.1"/>
    </source>
</evidence>
<evidence type="ECO:0000313" key="3">
    <source>
        <dbReference type="Proteomes" id="UP000823388"/>
    </source>
</evidence>
<reference evidence="2" key="1">
    <citation type="submission" date="2020-05" db="EMBL/GenBank/DDBJ databases">
        <title>WGS assembly of Panicum virgatum.</title>
        <authorList>
            <person name="Lovell J.T."/>
            <person name="Jenkins J."/>
            <person name="Shu S."/>
            <person name="Juenger T.E."/>
            <person name="Schmutz J."/>
        </authorList>
    </citation>
    <scope>NUCLEOTIDE SEQUENCE</scope>
    <source>
        <strain evidence="2">AP13</strain>
    </source>
</reference>
<comment type="caution">
    <text evidence="2">The sequence shown here is derived from an EMBL/GenBank/DDBJ whole genome shotgun (WGS) entry which is preliminary data.</text>
</comment>
<name>A0A8T0UTB4_PANVG</name>
<sequence length="106" mass="11163">MLARATAVSPPSSLGARRVVSATPPPGSPEPTTAEREHVNPASAPRRTTTGRPARSRSMPGRASLPAPCRAKTETDTDRDTARHGTVGTVLGGRRGSTKGWRPKRD</sequence>
<gene>
    <name evidence="2" type="ORF">PVAP13_3KG126971</name>
</gene>
<dbReference type="Proteomes" id="UP000823388">
    <property type="component" value="Chromosome 3K"/>
</dbReference>
<dbReference type="EMBL" id="CM029041">
    <property type="protein sequence ID" value="KAG2627481.1"/>
    <property type="molecule type" value="Genomic_DNA"/>
</dbReference>
<proteinExistence type="predicted"/>
<feature type="region of interest" description="Disordered" evidence="1">
    <location>
        <begin position="1"/>
        <end position="106"/>
    </location>
</feature>
<feature type="compositionally biased region" description="Basic and acidic residues" evidence="1">
    <location>
        <begin position="71"/>
        <end position="83"/>
    </location>
</feature>
<organism evidence="2 3">
    <name type="scientific">Panicum virgatum</name>
    <name type="common">Blackwell switchgrass</name>
    <dbReference type="NCBI Taxonomy" id="38727"/>
    <lineage>
        <taxon>Eukaryota</taxon>
        <taxon>Viridiplantae</taxon>
        <taxon>Streptophyta</taxon>
        <taxon>Embryophyta</taxon>
        <taxon>Tracheophyta</taxon>
        <taxon>Spermatophyta</taxon>
        <taxon>Magnoliopsida</taxon>
        <taxon>Liliopsida</taxon>
        <taxon>Poales</taxon>
        <taxon>Poaceae</taxon>
        <taxon>PACMAD clade</taxon>
        <taxon>Panicoideae</taxon>
        <taxon>Panicodae</taxon>
        <taxon>Paniceae</taxon>
        <taxon>Panicinae</taxon>
        <taxon>Panicum</taxon>
        <taxon>Panicum sect. Hiantes</taxon>
    </lineage>
</organism>
<keyword evidence="3" id="KW-1185">Reference proteome</keyword>
<protein>
    <submittedName>
        <fullName evidence="2">Uncharacterized protein</fullName>
    </submittedName>
</protein>